<evidence type="ECO:0000313" key="3">
    <source>
        <dbReference type="Proteomes" id="UP001225034"/>
    </source>
</evidence>
<evidence type="ECO:0000313" key="2">
    <source>
        <dbReference type="EMBL" id="MDQ0205360.1"/>
    </source>
</evidence>
<accession>A0ABT9YBY7</accession>
<comment type="caution">
    <text evidence="2">The sequence shown here is derived from an EMBL/GenBank/DDBJ whole genome shotgun (WGS) entry which is preliminary data.</text>
</comment>
<gene>
    <name evidence="2" type="ORF">J2S05_000134</name>
</gene>
<name>A0ABT9YBY7_9BACI</name>
<feature type="compositionally biased region" description="Basic and acidic residues" evidence="1">
    <location>
        <begin position="38"/>
        <end position="49"/>
    </location>
</feature>
<protein>
    <submittedName>
        <fullName evidence="2">Outer membrane biosynthesis protein TonB</fullName>
    </submittedName>
</protein>
<dbReference type="RefSeq" id="WP_306978988.1">
    <property type="nucleotide sequence ID" value="NZ_JAUSUA010000001.1"/>
</dbReference>
<sequence>MKKLLVTSFTATLLIITGCNQQGSEELRAGNHGSKGLAQEREKEMLVLKDEEEEKEQEEQEEQETEDEAVEEEEESENNDEVTEESVAAKKTEEENENSDSTEKQADEKEEKTEQKEPEEEKQEEVEAEPEPEPEPTYESIYHNRGAFAVDGSTGATVHNGSGNFTIEASLNNIQTLSTGPVMVQLKSASKVSGDVTEQSLAGVAGDYVEYIQLDAVVTNTSSDPITFHIDNTRFESGGQTFYAHEMFSGAGKGYGDLQPYTEHHITLIYMIDSMNLKDIYSIYGVTDAPVNQNTGAKVGDAVNFNFSFSGA</sequence>
<keyword evidence="3" id="KW-1185">Reference proteome</keyword>
<proteinExistence type="predicted"/>
<dbReference type="EMBL" id="JAUSUA010000001">
    <property type="protein sequence ID" value="MDQ0205360.1"/>
    <property type="molecule type" value="Genomic_DNA"/>
</dbReference>
<feature type="region of interest" description="Disordered" evidence="1">
    <location>
        <begin position="22"/>
        <end position="139"/>
    </location>
</feature>
<evidence type="ECO:0000256" key="1">
    <source>
        <dbReference type="SAM" id="MobiDB-lite"/>
    </source>
</evidence>
<feature type="compositionally biased region" description="Acidic residues" evidence="1">
    <location>
        <begin position="50"/>
        <end position="84"/>
    </location>
</feature>
<reference evidence="2 3" key="1">
    <citation type="submission" date="2023-07" db="EMBL/GenBank/DDBJ databases">
        <title>Genomic Encyclopedia of Type Strains, Phase IV (KMG-IV): sequencing the most valuable type-strain genomes for metagenomic binning, comparative biology and taxonomic classification.</title>
        <authorList>
            <person name="Goeker M."/>
        </authorList>
    </citation>
    <scope>NUCLEOTIDE SEQUENCE [LARGE SCALE GENOMIC DNA]</scope>
    <source>
        <strain evidence="2 3">DSM 19154</strain>
    </source>
</reference>
<dbReference type="Proteomes" id="UP001225034">
    <property type="component" value="Unassembled WGS sequence"/>
</dbReference>
<feature type="compositionally biased region" description="Acidic residues" evidence="1">
    <location>
        <begin position="117"/>
        <end position="136"/>
    </location>
</feature>
<dbReference type="PROSITE" id="PS51257">
    <property type="entry name" value="PROKAR_LIPOPROTEIN"/>
    <property type="match status" value="1"/>
</dbReference>
<feature type="compositionally biased region" description="Basic and acidic residues" evidence="1">
    <location>
        <begin position="101"/>
        <end position="116"/>
    </location>
</feature>
<organism evidence="2 3">
    <name type="scientific">Alkalicoccobacillus murimartini</name>
    <dbReference type="NCBI Taxonomy" id="171685"/>
    <lineage>
        <taxon>Bacteria</taxon>
        <taxon>Bacillati</taxon>
        <taxon>Bacillota</taxon>
        <taxon>Bacilli</taxon>
        <taxon>Bacillales</taxon>
        <taxon>Bacillaceae</taxon>
        <taxon>Alkalicoccobacillus</taxon>
    </lineage>
</organism>